<sequence>MSSGKHNPPEGHFGVQSCFLDSFIQNIENVNFDSFNDEGERMQALSATQALLARLESPWDTTVRLNMTQPALGAALKTVNDLQLFQKWHEHGNGSLTSTQAAEIVGGKCDARLLYRLLRLMAANHIVKEGPLGTLQPTQFSMSITAPVFHGLFNSYYNLILPIYAHLPRFFEKTGYANPEDPRATAFQFAHGWEGDLWSYYTAHPDEQDEFNTIQKTIASQQPVWTDIFPIETLLDAEPGTPLVVDVGGGTGHDLIVFHQTDPKVASQLYLEDLESVIEKAPMPTGINKVAYDFFTPQPVKGARAYLMHSILHDWPDELARKILAAQKEAMTPGYSRLLLHEHIDNEGPANPQTAAFDIQMMVLVGGRERSEKDWRELLESAGFVVIKIWKLPSATQSIIEAEVPV</sequence>
<keyword evidence="2" id="KW-1185">Reference proteome</keyword>
<name>A0ACC3Z2Y1_COLTU</name>
<dbReference type="Proteomes" id="UP000805649">
    <property type="component" value="Unassembled WGS sequence"/>
</dbReference>
<evidence type="ECO:0000313" key="2">
    <source>
        <dbReference type="Proteomes" id="UP000805649"/>
    </source>
</evidence>
<gene>
    <name evidence="1" type="ORF">CTRU02_205042</name>
</gene>
<comment type="caution">
    <text evidence="1">The sequence shown here is derived from an EMBL/GenBank/DDBJ whole genome shotgun (WGS) entry which is preliminary data.</text>
</comment>
<evidence type="ECO:0000313" key="1">
    <source>
        <dbReference type="EMBL" id="KAL0938432.1"/>
    </source>
</evidence>
<reference evidence="1 2" key="1">
    <citation type="journal article" date="2020" name="Phytopathology">
        <title>Genome Sequence Resources of Colletotrichum truncatum, C. plurivorum, C. musicola, and C. sojae: Four Species Pathogenic to Soybean (Glycine max).</title>
        <authorList>
            <person name="Rogerio F."/>
            <person name="Boufleur T.R."/>
            <person name="Ciampi-Guillardi M."/>
            <person name="Sukno S.A."/>
            <person name="Thon M.R."/>
            <person name="Massola Junior N.S."/>
            <person name="Baroncelli R."/>
        </authorList>
    </citation>
    <scope>NUCLEOTIDE SEQUENCE [LARGE SCALE GENOMIC DNA]</scope>
    <source>
        <strain evidence="1 2">CMES1059</strain>
    </source>
</reference>
<dbReference type="EMBL" id="VUJX02000003">
    <property type="protein sequence ID" value="KAL0938432.1"/>
    <property type="molecule type" value="Genomic_DNA"/>
</dbReference>
<organism evidence="1 2">
    <name type="scientific">Colletotrichum truncatum</name>
    <name type="common">Anthracnose fungus</name>
    <name type="synonym">Colletotrichum capsici</name>
    <dbReference type="NCBI Taxonomy" id="5467"/>
    <lineage>
        <taxon>Eukaryota</taxon>
        <taxon>Fungi</taxon>
        <taxon>Dikarya</taxon>
        <taxon>Ascomycota</taxon>
        <taxon>Pezizomycotina</taxon>
        <taxon>Sordariomycetes</taxon>
        <taxon>Hypocreomycetidae</taxon>
        <taxon>Glomerellales</taxon>
        <taxon>Glomerellaceae</taxon>
        <taxon>Colletotrichum</taxon>
        <taxon>Colletotrichum truncatum species complex</taxon>
    </lineage>
</organism>
<proteinExistence type="predicted"/>
<accession>A0ACC3Z2Y1</accession>
<protein>
    <submittedName>
        <fullName evidence="1">O-methyltransferase</fullName>
    </submittedName>
</protein>